<comment type="caution">
    <text evidence="1">The sequence shown here is derived from an EMBL/GenBank/DDBJ whole genome shotgun (WGS) entry which is preliminary data.</text>
</comment>
<proteinExistence type="predicted"/>
<organism evidence="1 2">
    <name type="scientific">Punica granatum</name>
    <name type="common">Pomegranate</name>
    <dbReference type="NCBI Taxonomy" id="22663"/>
    <lineage>
        <taxon>Eukaryota</taxon>
        <taxon>Viridiplantae</taxon>
        <taxon>Streptophyta</taxon>
        <taxon>Embryophyta</taxon>
        <taxon>Tracheophyta</taxon>
        <taxon>Spermatophyta</taxon>
        <taxon>Magnoliopsida</taxon>
        <taxon>eudicotyledons</taxon>
        <taxon>Gunneridae</taxon>
        <taxon>Pentapetalae</taxon>
        <taxon>rosids</taxon>
        <taxon>malvids</taxon>
        <taxon>Myrtales</taxon>
        <taxon>Lythraceae</taxon>
        <taxon>Punica</taxon>
    </lineage>
</organism>
<dbReference type="Proteomes" id="UP000233551">
    <property type="component" value="Unassembled WGS sequence"/>
</dbReference>
<gene>
    <name evidence="1" type="ORF">CRG98_016328</name>
</gene>
<accession>A0A2I0K558</accession>
<keyword evidence="2" id="KW-1185">Reference proteome</keyword>
<evidence type="ECO:0000313" key="2">
    <source>
        <dbReference type="Proteomes" id="UP000233551"/>
    </source>
</evidence>
<dbReference type="AlphaFoldDB" id="A0A2I0K558"/>
<name>A0A2I0K558_PUNGR</name>
<sequence>MADTVEGKCGGFHQENEGPWLTWKGRSWWHESMSLHPVLRGGEVGPSHLDRLPLERRIQSLEEIHHHSLTTKRHPIVHSQPALKDRVMKITPSRGLGSRHSSSSVMGTTTFGARIVAACMPKKVLIAINLTGFCIFSHVFQ</sequence>
<evidence type="ECO:0000313" key="1">
    <source>
        <dbReference type="EMBL" id="PKI63283.1"/>
    </source>
</evidence>
<dbReference type="EMBL" id="PGOL01000895">
    <property type="protein sequence ID" value="PKI63283.1"/>
    <property type="molecule type" value="Genomic_DNA"/>
</dbReference>
<reference evidence="1 2" key="1">
    <citation type="submission" date="2017-11" db="EMBL/GenBank/DDBJ databases">
        <title>De-novo sequencing of pomegranate (Punica granatum L.) genome.</title>
        <authorList>
            <person name="Akparov Z."/>
            <person name="Amiraslanov A."/>
            <person name="Hajiyeva S."/>
            <person name="Abbasov M."/>
            <person name="Kaur K."/>
            <person name="Hamwieh A."/>
            <person name="Solovyev V."/>
            <person name="Salamov A."/>
            <person name="Braich B."/>
            <person name="Kosarev P."/>
            <person name="Mahmoud A."/>
            <person name="Hajiyev E."/>
            <person name="Babayeva S."/>
            <person name="Izzatullayeva V."/>
            <person name="Mammadov A."/>
            <person name="Mammadov A."/>
            <person name="Sharifova S."/>
            <person name="Ojaghi J."/>
            <person name="Eynullazada K."/>
            <person name="Bayramov B."/>
            <person name="Abdulazimova A."/>
            <person name="Shahmuradov I."/>
        </authorList>
    </citation>
    <scope>NUCLEOTIDE SEQUENCE [LARGE SCALE GENOMIC DNA]</scope>
    <source>
        <strain evidence="2">cv. AG2017</strain>
        <tissue evidence="1">Leaf</tissue>
    </source>
</reference>
<protein>
    <submittedName>
        <fullName evidence="1">Uncharacterized protein</fullName>
    </submittedName>
</protein>